<proteinExistence type="predicted"/>
<dbReference type="AlphaFoldDB" id="A0AAD9XT86"/>
<dbReference type="EMBL" id="JANJYI010000001">
    <property type="protein sequence ID" value="KAK2664673.1"/>
    <property type="molecule type" value="Genomic_DNA"/>
</dbReference>
<evidence type="ECO:0000313" key="2">
    <source>
        <dbReference type="EMBL" id="KAK2664673.1"/>
    </source>
</evidence>
<sequence length="125" mass="14545">MSANLVNTTSGLEKPNHRNYKIWRTCIKSYLEAEKTEKLEKWPISAGKVEDAETPKAAWEAFKALFSKKNDGRLQFLENELISTTYSLRQYFIKIKNLCHEISDLDQNSNIYEDQMRRLSNHGSS</sequence>
<keyword evidence="3" id="KW-1185">Reference proteome</keyword>
<dbReference type="Proteomes" id="UP001280121">
    <property type="component" value="Unassembled WGS sequence"/>
</dbReference>
<evidence type="ECO:0000313" key="3">
    <source>
        <dbReference type="Proteomes" id="UP001280121"/>
    </source>
</evidence>
<keyword evidence="1" id="KW-0175">Coiled coil</keyword>
<reference evidence="2" key="1">
    <citation type="journal article" date="2023" name="Plant J.">
        <title>Genome sequences and population genomics provide insights into the demographic history, inbreeding, and mutation load of two 'living fossil' tree species of Dipteronia.</title>
        <authorList>
            <person name="Feng Y."/>
            <person name="Comes H.P."/>
            <person name="Chen J."/>
            <person name="Zhu S."/>
            <person name="Lu R."/>
            <person name="Zhang X."/>
            <person name="Li P."/>
            <person name="Qiu J."/>
            <person name="Olsen K.M."/>
            <person name="Qiu Y."/>
        </authorList>
    </citation>
    <scope>NUCLEOTIDE SEQUENCE</scope>
    <source>
        <strain evidence="2">KIB01</strain>
    </source>
</reference>
<protein>
    <submittedName>
        <fullName evidence="2">Uncharacterized protein</fullName>
    </submittedName>
</protein>
<feature type="coiled-coil region" evidence="1">
    <location>
        <begin position="95"/>
        <end position="122"/>
    </location>
</feature>
<accession>A0AAD9XT86</accession>
<evidence type="ECO:0000256" key="1">
    <source>
        <dbReference type="SAM" id="Coils"/>
    </source>
</evidence>
<organism evidence="2 3">
    <name type="scientific">Dipteronia dyeriana</name>
    <dbReference type="NCBI Taxonomy" id="168575"/>
    <lineage>
        <taxon>Eukaryota</taxon>
        <taxon>Viridiplantae</taxon>
        <taxon>Streptophyta</taxon>
        <taxon>Embryophyta</taxon>
        <taxon>Tracheophyta</taxon>
        <taxon>Spermatophyta</taxon>
        <taxon>Magnoliopsida</taxon>
        <taxon>eudicotyledons</taxon>
        <taxon>Gunneridae</taxon>
        <taxon>Pentapetalae</taxon>
        <taxon>rosids</taxon>
        <taxon>malvids</taxon>
        <taxon>Sapindales</taxon>
        <taxon>Sapindaceae</taxon>
        <taxon>Hippocastanoideae</taxon>
        <taxon>Acereae</taxon>
        <taxon>Dipteronia</taxon>
    </lineage>
</organism>
<comment type="caution">
    <text evidence="2">The sequence shown here is derived from an EMBL/GenBank/DDBJ whole genome shotgun (WGS) entry which is preliminary data.</text>
</comment>
<name>A0AAD9XT86_9ROSI</name>
<gene>
    <name evidence="2" type="ORF">Ddye_003247</name>
</gene>